<gene>
    <name evidence="1" type="ORF">L195_g056201</name>
</gene>
<reference evidence="1 2" key="1">
    <citation type="journal article" date="2014" name="Am. J. Bot.">
        <title>Genome assembly and annotation for red clover (Trifolium pratense; Fabaceae).</title>
        <authorList>
            <person name="Istvanek J."/>
            <person name="Jaros M."/>
            <person name="Krenek A."/>
            <person name="Repkova J."/>
        </authorList>
    </citation>
    <scope>NUCLEOTIDE SEQUENCE [LARGE SCALE GENOMIC DNA]</scope>
    <source>
        <strain evidence="2">cv. Tatra</strain>
        <tissue evidence="1">Young leaves</tissue>
    </source>
</reference>
<comment type="caution">
    <text evidence="1">The sequence shown here is derived from an EMBL/GenBank/DDBJ whole genome shotgun (WGS) entry which is preliminary data.</text>
</comment>
<accession>A0A2K3KQD7</accession>
<evidence type="ECO:0000313" key="1">
    <source>
        <dbReference type="EMBL" id="PNX68500.1"/>
    </source>
</evidence>
<dbReference type="STRING" id="57577.A0A2K3KQD7"/>
<dbReference type="EMBL" id="ASHM01105527">
    <property type="protein sequence ID" value="PNX68500.1"/>
    <property type="molecule type" value="Genomic_DNA"/>
</dbReference>
<name>A0A2K3KQD7_TRIPR</name>
<organism evidence="1 2">
    <name type="scientific">Trifolium pratense</name>
    <name type="common">Red clover</name>
    <dbReference type="NCBI Taxonomy" id="57577"/>
    <lineage>
        <taxon>Eukaryota</taxon>
        <taxon>Viridiplantae</taxon>
        <taxon>Streptophyta</taxon>
        <taxon>Embryophyta</taxon>
        <taxon>Tracheophyta</taxon>
        <taxon>Spermatophyta</taxon>
        <taxon>Magnoliopsida</taxon>
        <taxon>eudicotyledons</taxon>
        <taxon>Gunneridae</taxon>
        <taxon>Pentapetalae</taxon>
        <taxon>rosids</taxon>
        <taxon>fabids</taxon>
        <taxon>Fabales</taxon>
        <taxon>Fabaceae</taxon>
        <taxon>Papilionoideae</taxon>
        <taxon>50 kb inversion clade</taxon>
        <taxon>NPAAA clade</taxon>
        <taxon>Hologalegina</taxon>
        <taxon>IRL clade</taxon>
        <taxon>Trifolieae</taxon>
        <taxon>Trifolium</taxon>
    </lineage>
</organism>
<protein>
    <submittedName>
        <fullName evidence="1">Uncharacterized protein</fullName>
    </submittedName>
</protein>
<dbReference type="AlphaFoldDB" id="A0A2K3KQD7"/>
<proteinExistence type="predicted"/>
<feature type="non-terminal residue" evidence="1">
    <location>
        <position position="60"/>
    </location>
</feature>
<reference evidence="1 2" key="2">
    <citation type="journal article" date="2017" name="Front. Plant Sci.">
        <title>Gene Classification and Mining of Molecular Markers Useful in Red Clover (Trifolium pratense) Breeding.</title>
        <authorList>
            <person name="Istvanek J."/>
            <person name="Dluhosova J."/>
            <person name="Dluhos P."/>
            <person name="Patkova L."/>
            <person name="Nedelnik J."/>
            <person name="Repkova J."/>
        </authorList>
    </citation>
    <scope>NUCLEOTIDE SEQUENCE [LARGE SCALE GENOMIC DNA]</scope>
    <source>
        <strain evidence="2">cv. Tatra</strain>
        <tissue evidence="1">Young leaves</tissue>
    </source>
</reference>
<sequence length="60" mass="6818">MEFLPSVRIDSCTLGFKYIPVGGRVGGRGGDRGRGRRRACRREEEEKWVPVTKLGRLVKE</sequence>
<evidence type="ECO:0000313" key="2">
    <source>
        <dbReference type="Proteomes" id="UP000236291"/>
    </source>
</evidence>
<dbReference type="Proteomes" id="UP000236291">
    <property type="component" value="Unassembled WGS sequence"/>
</dbReference>